<dbReference type="SUPFAM" id="SSF51206">
    <property type="entry name" value="cAMP-binding domain-like"/>
    <property type="match status" value="1"/>
</dbReference>
<accession>A0A4R6GUA2</accession>
<dbReference type="OrthoDB" id="1066708at2"/>
<feature type="domain" description="Cyclic nucleotide-binding" evidence="1">
    <location>
        <begin position="27"/>
        <end position="115"/>
    </location>
</feature>
<dbReference type="InterPro" id="IPR014710">
    <property type="entry name" value="RmlC-like_jellyroll"/>
</dbReference>
<dbReference type="InterPro" id="IPR000595">
    <property type="entry name" value="cNMP-bd_dom"/>
</dbReference>
<evidence type="ECO:0000313" key="2">
    <source>
        <dbReference type="EMBL" id="TDN98946.1"/>
    </source>
</evidence>
<comment type="caution">
    <text evidence="2">The sequence shown here is derived from an EMBL/GenBank/DDBJ whole genome shotgun (WGS) entry which is preliminary data.</text>
</comment>
<name>A0A4R6GUA2_9BACT</name>
<dbReference type="AlphaFoldDB" id="A0A4R6GUA2"/>
<dbReference type="InterPro" id="IPR018490">
    <property type="entry name" value="cNMP-bd_dom_sf"/>
</dbReference>
<evidence type="ECO:0000259" key="1">
    <source>
        <dbReference type="Pfam" id="PF00027"/>
    </source>
</evidence>
<dbReference type="RefSeq" id="WP_133465666.1">
    <property type="nucleotide sequence ID" value="NZ_SNWI01000007.1"/>
</dbReference>
<sequence>MAFLNKYLELDEITDVKNFFLGKGTVKEYKKNDFFVRQGQKHDHAGFIREGGFRYLGSTSKGKEQIIGYSFENDFVVDYGSFQSHKRAIVDIQAIRSSVVLCVSHDELNEFYQHHIKNIRGQLAETLFEDIYGRLVSLYCDSPKERYLKLLAQYPGILDLITLREIASFIKVEPETLSRIRKKLLLAENS</sequence>
<dbReference type="Gene3D" id="2.60.120.10">
    <property type="entry name" value="Jelly Rolls"/>
    <property type="match status" value="1"/>
</dbReference>
<gene>
    <name evidence="2" type="ORF">DET52_10774</name>
</gene>
<dbReference type="Proteomes" id="UP000294848">
    <property type="component" value="Unassembled WGS sequence"/>
</dbReference>
<organism evidence="2 3">
    <name type="scientific">Sunxiuqinia elliptica</name>
    <dbReference type="NCBI Taxonomy" id="655355"/>
    <lineage>
        <taxon>Bacteria</taxon>
        <taxon>Pseudomonadati</taxon>
        <taxon>Bacteroidota</taxon>
        <taxon>Bacteroidia</taxon>
        <taxon>Marinilabiliales</taxon>
        <taxon>Prolixibacteraceae</taxon>
        <taxon>Sunxiuqinia</taxon>
    </lineage>
</organism>
<proteinExistence type="predicted"/>
<dbReference type="EMBL" id="SNWI01000007">
    <property type="protein sequence ID" value="TDN98946.1"/>
    <property type="molecule type" value="Genomic_DNA"/>
</dbReference>
<evidence type="ECO:0000313" key="3">
    <source>
        <dbReference type="Proteomes" id="UP000294848"/>
    </source>
</evidence>
<protein>
    <submittedName>
        <fullName evidence="2">CRP-like cAMP-binding protein</fullName>
    </submittedName>
</protein>
<dbReference type="Pfam" id="PF00027">
    <property type="entry name" value="cNMP_binding"/>
    <property type="match status" value="1"/>
</dbReference>
<dbReference type="CDD" id="cd00038">
    <property type="entry name" value="CAP_ED"/>
    <property type="match status" value="1"/>
</dbReference>
<reference evidence="2 3" key="1">
    <citation type="submission" date="2019-03" db="EMBL/GenBank/DDBJ databases">
        <title>Freshwater and sediment microbial communities from various areas in North America, analyzing microbe dynamics in response to fracking.</title>
        <authorList>
            <person name="Lamendella R."/>
        </authorList>
    </citation>
    <scope>NUCLEOTIDE SEQUENCE [LARGE SCALE GENOMIC DNA]</scope>
    <source>
        <strain evidence="2 3">114D</strain>
    </source>
</reference>